<accession>L7VWI5</accession>
<proteinExistence type="predicted"/>
<reference evidence="1" key="1">
    <citation type="submission" date="2012-09" db="EMBL/GenBank/DDBJ databases">
        <title>Metagenomic Characterization of a Microbial Community in Wastewater Detects High Levels of Antibiotic Resistance.</title>
        <authorList>
            <person name="Abrams M."/>
            <person name="Caldwell A."/>
            <person name="Vandaei E."/>
            <person name="Lee W."/>
            <person name="Perrott J."/>
            <person name="Khan S.Y."/>
            <person name="Ta J."/>
            <person name="Romero D."/>
            <person name="Nguyen V."/>
            <person name="Pourmand N."/>
            <person name="Ouverney C.C."/>
        </authorList>
    </citation>
    <scope>NUCLEOTIDE SEQUENCE</scope>
</reference>
<organism evidence="1">
    <name type="scientific">uncultured bacterium A1Q1_fos_25</name>
    <dbReference type="NCBI Taxonomy" id="1256569"/>
    <lineage>
        <taxon>Bacteria</taxon>
        <taxon>environmental samples</taxon>
    </lineage>
</organism>
<evidence type="ECO:0000313" key="1">
    <source>
        <dbReference type="EMBL" id="AGC71934.1"/>
    </source>
</evidence>
<dbReference type="EMBL" id="JX649887">
    <property type="protein sequence ID" value="AGC71934.1"/>
    <property type="molecule type" value="Genomic_DNA"/>
</dbReference>
<protein>
    <submittedName>
        <fullName evidence="1">Uncharacterized protein</fullName>
    </submittedName>
</protein>
<sequence length="70" mass="8028">MTHHYFRVYPNGDRAKALQLTTEEKDKLVAYNEVMRFGCAQFVDGKCVYEGFVPKEIIGAVEAAEKEKRT</sequence>
<dbReference type="AlphaFoldDB" id="L7VWI5"/>
<name>L7VWI5_9BACT</name>